<dbReference type="SMART" id="SM00587">
    <property type="entry name" value="CHK"/>
    <property type="match status" value="1"/>
</dbReference>
<evidence type="ECO:0000313" key="3">
    <source>
        <dbReference type="Proteomes" id="UP000027135"/>
    </source>
</evidence>
<dbReference type="InterPro" id="IPR011009">
    <property type="entry name" value="Kinase-like_dom_sf"/>
</dbReference>
<dbReference type="Proteomes" id="UP000027135">
    <property type="component" value="Unassembled WGS sequence"/>
</dbReference>
<accession>A0A067RPX3</accession>
<name>A0A067RPX3_ZOONE</name>
<dbReference type="eggNOG" id="ENOG502RZD1">
    <property type="taxonomic scope" value="Eukaryota"/>
</dbReference>
<dbReference type="STRING" id="136037.A0A067RPX3"/>
<gene>
    <name evidence="2" type="ORF">L798_12755</name>
</gene>
<dbReference type="Gene3D" id="3.90.1200.10">
    <property type="match status" value="1"/>
</dbReference>
<reference evidence="2 3" key="1">
    <citation type="journal article" date="2014" name="Nat. Commun.">
        <title>Molecular traces of alternative social organization in a termite genome.</title>
        <authorList>
            <person name="Terrapon N."/>
            <person name="Li C."/>
            <person name="Robertson H.M."/>
            <person name="Ji L."/>
            <person name="Meng X."/>
            <person name="Booth W."/>
            <person name="Chen Z."/>
            <person name="Childers C.P."/>
            <person name="Glastad K.M."/>
            <person name="Gokhale K."/>
            <person name="Gowin J."/>
            <person name="Gronenberg W."/>
            <person name="Hermansen R.A."/>
            <person name="Hu H."/>
            <person name="Hunt B.G."/>
            <person name="Huylmans A.K."/>
            <person name="Khalil S.M."/>
            <person name="Mitchell R.D."/>
            <person name="Munoz-Torres M.C."/>
            <person name="Mustard J.A."/>
            <person name="Pan H."/>
            <person name="Reese J.T."/>
            <person name="Scharf M.E."/>
            <person name="Sun F."/>
            <person name="Vogel H."/>
            <person name="Xiao J."/>
            <person name="Yang W."/>
            <person name="Yang Z."/>
            <person name="Yang Z."/>
            <person name="Zhou J."/>
            <person name="Zhu J."/>
            <person name="Brent C.S."/>
            <person name="Elsik C.G."/>
            <person name="Goodisman M.A."/>
            <person name="Liberles D.A."/>
            <person name="Roe R.M."/>
            <person name="Vargo E.L."/>
            <person name="Vilcinskas A."/>
            <person name="Wang J."/>
            <person name="Bornberg-Bauer E."/>
            <person name="Korb J."/>
            <person name="Zhang G."/>
            <person name="Liebig J."/>
        </authorList>
    </citation>
    <scope>NUCLEOTIDE SEQUENCE [LARGE SCALE GENOMIC DNA]</scope>
    <source>
        <tissue evidence="2">Whole organism</tissue>
    </source>
</reference>
<dbReference type="AlphaFoldDB" id="A0A067RPX3"/>
<keyword evidence="3" id="KW-1185">Reference proteome</keyword>
<dbReference type="EMBL" id="KK852498">
    <property type="protein sequence ID" value="KDR22625.1"/>
    <property type="molecule type" value="Genomic_DNA"/>
</dbReference>
<dbReference type="OrthoDB" id="8250698at2759"/>
<feature type="domain" description="CHK kinase-like" evidence="1">
    <location>
        <begin position="135"/>
        <end position="328"/>
    </location>
</feature>
<evidence type="ECO:0000259" key="1">
    <source>
        <dbReference type="SMART" id="SM00587"/>
    </source>
</evidence>
<dbReference type="PANTHER" id="PTHR11012">
    <property type="entry name" value="PROTEIN KINASE-LIKE DOMAIN-CONTAINING"/>
    <property type="match status" value="1"/>
</dbReference>
<dbReference type="InParanoid" id="A0A067RPX3"/>
<dbReference type="InterPro" id="IPR015897">
    <property type="entry name" value="CHK_kinase-like"/>
</dbReference>
<evidence type="ECO:0000313" key="2">
    <source>
        <dbReference type="EMBL" id="KDR22625.1"/>
    </source>
</evidence>
<dbReference type="SUPFAM" id="SSF56112">
    <property type="entry name" value="Protein kinase-like (PK-like)"/>
    <property type="match status" value="1"/>
</dbReference>
<proteinExistence type="predicted"/>
<organism evidence="2 3">
    <name type="scientific">Zootermopsis nevadensis</name>
    <name type="common">Dampwood termite</name>
    <dbReference type="NCBI Taxonomy" id="136037"/>
    <lineage>
        <taxon>Eukaryota</taxon>
        <taxon>Metazoa</taxon>
        <taxon>Ecdysozoa</taxon>
        <taxon>Arthropoda</taxon>
        <taxon>Hexapoda</taxon>
        <taxon>Insecta</taxon>
        <taxon>Pterygota</taxon>
        <taxon>Neoptera</taxon>
        <taxon>Polyneoptera</taxon>
        <taxon>Dictyoptera</taxon>
        <taxon>Blattodea</taxon>
        <taxon>Blattoidea</taxon>
        <taxon>Termitoidae</taxon>
        <taxon>Termopsidae</taxon>
        <taxon>Zootermopsis</taxon>
    </lineage>
</organism>
<dbReference type="InterPro" id="IPR004119">
    <property type="entry name" value="EcKL"/>
</dbReference>
<dbReference type="OMA" id="YKTAMAS"/>
<dbReference type="Pfam" id="PF02958">
    <property type="entry name" value="EcKL"/>
    <property type="match status" value="1"/>
</dbReference>
<sequence>MENISSVPDWLDKGFLESVIGNEVSGSNIVVTKYDARPAVPKGDHFSSCLLRVKVKYCFKDVDHIDSTGSSSFIVKSLPTAKIMIHLLTETGIFQRETDVYLQALPAMYRLSEQLNGSKAHHLTCRCIHSEPDILVLEDLRVLGYEMADRRKGLDLSHCQMALRSLARFHGMSVALHKKDPKSMSSFSEVFYKEKNHPIISSYMEPAIRRLASAIANWPGYERFEDKLRDLAETSFIKITEVARPKDGSLSVLNHGDFWTNNIMFRYSSDRDEVLDVKFVDFQISRFTSPALDLQYFMYTSPNEEVRFEHTDDLLNAYHVELRETLHILGCSDVEFTFQQLRKDFEDKAVFGLITSCTLLNLILADPEDAVDLEHLTLEDMRAVEDNPMENGFSGSLYRETFQNILLHFESKGLL</sequence>
<dbReference type="PANTHER" id="PTHR11012:SF56">
    <property type="entry name" value="CHK KINASE-LIKE DOMAIN-CONTAINING PROTEIN-RELATED"/>
    <property type="match status" value="1"/>
</dbReference>
<protein>
    <recommendedName>
        <fullName evidence="1">CHK kinase-like domain-containing protein</fullName>
    </recommendedName>
</protein>